<evidence type="ECO:0000313" key="3">
    <source>
        <dbReference type="EMBL" id="CRX38195.1"/>
    </source>
</evidence>
<sequence>MMPIRIGEEPLSRQNLPTTRPTPMGMMDGRTVTHMPSATLTDRVGHVVPGQGHHFSPGRVSGLDHSFSTTRLEHPTLSPTHFGRRHDAFRVREEPMLVTTGGHGRHAHLVSSRSGFSGWGTTLLVIAAVFLIFPVLLIGLVG</sequence>
<name>A0A0H5E4N5_9BACT</name>
<dbReference type="Proteomes" id="UP000220251">
    <property type="component" value="Unassembled WGS sequence"/>
</dbReference>
<feature type="compositionally biased region" description="Basic and acidic residues" evidence="1">
    <location>
        <begin position="1"/>
        <end position="11"/>
    </location>
</feature>
<keyword evidence="2" id="KW-1133">Transmembrane helix</keyword>
<accession>A0A0H5E4N5</accession>
<keyword evidence="2" id="KW-0812">Transmembrane</keyword>
<organism evidence="3 4">
    <name type="scientific">Estrella lausannensis</name>
    <dbReference type="NCBI Taxonomy" id="483423"/>
    <lineage>
        <taxon>Bacteria</taxon>
        <taxon>Pseudomonadati</taxon>
        <taxon>Chlamydiota</taxon>
        <taxon>Chlamydiia</taxon>
        <taxon>Parachlamydiales</taxon>
        <taxon>Candidatus Criblamydiaceae</taxon>
        <taxon>Estrella</taxon>
    </lineage>
</organism>
<keyword evidence="4" id="KW-1185">Reference proteome</keyword>
<proteinExistence type="predicted"/>
<dbReference type="EMBL" id="CWGJ01000011">
    <property type="protein sequence ID" value="CRX38195.1"/>
    <property type="molecule type" value="Genomic_DNA"/>
</dbReference>
<evidence type="ECO:0000313" key="4">
    <source>
        <dbReference type="Proteomes" id="UP000220251"/>
    </source>
</evidence>
<feature type="compositionally biased region" description="Polar residues" evidence="1">
    <location>
        <begin position="12"/>
        <end position="21"/>
    </location>
</feature>
<dbReference type="AlphaFoldDB" id="A0A0H5E4N5"/>
<keyword evidence="2" id="KW-0472">Membrane</keyword>
<dbReference type="RefSeq" id="WP_098038045.1">
    <property type="nucleotide sequence ID" value="NZ_CWGJ01000011.1"/>
</dbReference>
<protein>
    <submittedName>
        <fullName evidence="3">Putative membrane protein</fullName>
    </submittedName>
</protein>
<feature type="transmembrane region" description="Helical" evidence="2">
    <location>
        <begin position="119"/>
        <end position="141"/>
    </location>
</feature>
<evidence type="ECO:0000256" key="1">
    <source>
        <dbReference type="SAM" id="MobiDB-lite"/>
    </source>
</evidence>
<reference evidence="4" key="1">
    <citation type="submission" date="2015-06" db="EMBL/GenBank/DDBJ databases">
        <authorList>
            <person name="Bertelli C."/>
        </authorList>
    </citation>
    <scope>NUCLEOTIDE SEQUENCE [LARGE SCALE GENOMIC DNA]</scope>
    <source>
        <strain evidence="4">CRIB-30</strain>
    </source>
</reference>
<evidence type="ECO:0000256" key="2">
    <source>
        <dbReference type="SAM" id="Phobius"/>
    </source>
</evidence>
<gene>
    <name evidence="3" type="ORF">ELAC_0846</name>
</gene>
<feature type="region of interest" description="Disordered" evidence="1">
    <location>
        <begin position="1"/>
        <end position="27"/>
    </location>
</feature>